<organism evidence="2 3">
    <name type="scientific">Mycolicibacterium mucogenicum</name>
    <name type="common">Mycobacterium mucogenicum</name>
    <dbReference type="NCBI Taxonomy" id="56689"/>
    <lineage>
        <taxon>Bacteria</taxon>
        <taxon>Bacillati</taxon>
        <taxon>Actinomycetota</taxon>
        <taxon>Actinomycetes</taxon>
        <taxon>Mycobacteriales</taxon>
        <taxon>Mycobacteriaceae</taxon>
        <taxon>Mycolicibacterium</taxon>
    </lineage>
</organism>
<keyword evidence="1" id="KW-1133">Transmembrane helix</keyword>
<accession>A0A1A3GRK4</accession>
<proteinExistence type="predicted"/>
<feature type="transmembrane region" description="Helical" evidence="1">
    <location>
        <begin position="63"/>
        <end position="85"/>
    </location>
</feature>
<dbReference type="AlphaFoldDB" id="A0A1A3GRK4"/>
<comment type="caution">
    <text evidence="2">The sequence shown here is derived from an EMBL/GenBank/DDBJ whole genome shotgun (WGS) entry which is preliminary data.</text>
</comment>
<sequence>MRSPLPTEFVSSGRLPLLWCLIAFILTFFVTRTVVRYIRAHADNPAPRKWWQPRNIGHGGLHIHHAVIGVVLVMVSGVTMVTLAVDGGVTEFTVAAIFFGIGAALVLDEFALILHLSDVYWAEDGRTSVDAVFVAIAVAGLLILGFNPLSFFDITVWRDDQDVTARVMVVALALITLAMAVIVLLKGKVWTGLIGMFITPLLVIGAIRLSRPHAPWARWRYTSRPRKMHKALERERWLRRPVVRAKLWLQDAIAGMPKFPDDAAVDQQLDREIHAAPAPPDRTPTEVA</sequence>
<dbReference type="STRING" id="56689.GCA_001291445_01075"/>
<keyword evidence="1" id="KW-0472">Membrane</keyword>
<dbReference type="OrthoDB" id="8535577at2"/>
<dbReference type="Proteomes" id="UP000093898">
    <property type="component" value="Unassembled WGS sequence"/>
</dbReference>
<evidence type="ECO:0008006" key="4">
    <source>
        <dbReference type="Google" id="ProtNLM"/>
    </source>
</evidence>
<dbReference type="EMBL" id="LZLC01000208">
    <property type="protein sequence ID" value="OBJ37973.1"/>
    <property type="molecule type" value="Genomic_DNA"/>
</dbReference>
<feature type="transmembrane region" description="Helical" evidence="1">
    <location>
        <begin position="163"/>
        <end position="184"/>
    </location>
</feature>
<feature type="transmembrane region" description="Helical" evidence="1">
    <location>
        <begin position="12"/>
        <end position="30"/>
    </location>
</feature>
<gene>
    <name evidence="2" type="ORF">A5630_03380</name>
</gene>
<evidence type="ECO:0000313" key="2">
    <source>
        <dbReference type="EMBL" id="OBJ37973.1"/>
    </source>
</evidence>
<name>A0A1A3GRK4_MYCMU</name>
<evidence type="ECO:0000313" key="3">
    <source>
        <dbReference type="Proteomes" id="UP000093898"/>
    </source>
</evidence>
<feature type="transmembrane region" description="Helical" evidence="1">
    <location>
        <begin position="131"/>
        <end position="151"/>
    </location>
</feature>
<feature type="transmembrane region" description="Helical" evidence="1">
    <location>
        <begin position="92"/>
        <end position="116"/>
    </location>
</feature>
<evidence type="ECO:0000256" key="1">
    <source>
        <dbReference type="SAM" id="Phobius"/>
    </source>
</evidence>
<feature type="transmembrane region" description="Helical" evidence="1">
    <location>
        <begin position="190"/>
        <end position="210"/>
    </location>
</feature>
<reference evidence="2 3" key="1">
    <citation type="submission" date="2016-06" db="EMBL/GenBank/DDBJ databases">
        <authorList>
            <person name="Kjaerup R.B."/>
            <person name="Dalgaard T.S."/>
            <person name="Juul-Madsen H.R."/>
        </authorList>
    </citation>
    <scope>NUCLEOTIDE SEQUENCE [LARGE SCALE GENOMIC DNA]</scope>
    <source>
        <strain evidence="2 3">1127319.6</strain>
    </source>
</reference>
<protein>
    <recommendedName>
        <fullName evidence="4">Integral membrane protein</fullName>
    </recommendedName>
</protein>
<keyword evidence="1" id="KW-0812">Transmembrane</keyword>